<reference evidence="2" key="1">
    <citation type="journal article" date="2022" name="Mol. Ecol. Resour.">
        <title>The genomes of chicory, endive, great burdock and yacon provide insights into Asteraceae palaeo-polyploidization history and plant inulin production.</title>
        <authorList>
            <person name="Fan W."/>
            <person name="Wang S."/>
            <person name="Wang H."/>
            <person name="Wang A."/>
            <person name="Jiang F."/>
            <person name="Liu H."/>
            <person name="Zhao H."/>
            <person name="Xu D."/>
            <person name="Zhang Y."/>
        </authorList>
    </citation>
    <scope>NUCLEOTIDE SEQUENCE [LARGE SCALE GENOMIC DNA]</scope>
    <source>
        <strain evidence="2">cv. Yunnan</strain>
    </source>
</reference>
<organism evidence="1 2">
    <name type="scientific">Smallanthus sonchifolius</name>
    <dbReference type="NCBI Taxonomy" id="185202"/>
    <lineage>
        <taxon>Eukaryota</taxon>
        <taxon>Viridiplantae</taxon>
        <taxon>Streptophyta</taxon>
        <taxon>Embryophyta</taxon>
        <taxon>Tracheophyta</taxon>
        <taxon>Spermatophyta</taxon>
        <taxon>Magnoliopsida</taxon>
        <taxon>eudicotyledons</taxon>
        <taxon>Gunneridae</taxon>
        <taxon>Pentapetalae</taxon>
        <taxon>asterids</taxon>
        <taxon>campanulids</taxon>
        <taxon>Asterales</taxon>
        <taxon>Asteraceae</taxon>
        <taxon>Asteroideae</taxon>
        <taxon>Heliantheae alliance</taxon>
        <taxon>Millerieae</taxon>
        <taxon>Smallanthus</taxon>
    </lineage>
</organism>
<protein>
    <submittedName>
        <fullName evidence="1">Uncharacterized protein</fullName>
    </submittedName>
</protein>
<reference evidence="1 2" key="2">
    <citation type="journal article" date="2022" name="Mol. Ecol. Resour.">
        <title>The genomes of chicory, endive, great burdock and yacon provide insights into Asteraceae paleo-polyploidization history and plant inulin production.</title>
        <authorList>
            <person name="Fan W."/>
            <person name="Wang S."/>
            <person name="Wang H."/>
            <person name="Wang A."/>
            <person name="Jiang F."/>
            <person name="Liu H."/>
            <person name="Zhao H."/>
            <person name="Xu D."/>
            <person name="Zhang Y."/>
        </authorList>
    </citation>
    <scope>NUCLEOTIDE SEQUENCE [LARGE SCALE GENOMIC DNA]</scope>
    <source>
        <strain evidence="2">cv. Yunnan</strain>
        <tissue evidence="1">Leaves</tissue>
    </source>
</reference>
<gene>
    <name evidence="1" type="ORF">L1987_43385</name>
</gene>
<evidence type="ECO:0000313" key="2">
    <source>
        <dbReference type="Proteomes" id="UP001056120"/>
    </source>
</evidence>
<comment type="caution">
    <text evidence="1">The sequence shown here is derived from an EMBL/GenBank/DDBJ whole genome shotgun (WGS) entry which is preliminary data.</text>
</comment>
<name>A0ACB9GM90_9ASTR</name>
<accession>A0ACB9GM90</accession>
<evidence type="ECO:0000313" key="1">
    <source>
        <dbReference type="EMBL" id="KAI3784288.1"/>
    </source>
</evidence>
<dbReference type="Proteomes" id="UP001056120">
    <property type="component" value="Linkage Group LG14"/>
</dbReference>
<keyword evidence="2" id="KW-1185">Reference proteome</keyword>
<dbReference type="EMBL" id="CM042031">
    <property type="protein sequence ID" value="KAI3784288.1"/>
    <property type="molecule type" value="Genomic_DNA"/>
</dbReference>
<proteinExistence type="predicted"/>
<sequence length="128" mass="14637">MQSDRASRTRRHRCRHHCTPTSCSASQQRQLLDVLREQYVELTLEFFSTFRLRRGDLTAATAIEFIIGSALHHMSISQFASRIGLYTEAEVSLPIFTDSLRTVTTREAAYGITQSQLMEWWPTIADGV</sequence>